<evidence type="ECO:0000313" key="2">
    <source>
        <dbReference type="EMBL" id="BCX47725.1"/>
    </source>
</evidence>
<sequence length="189" mass="21498">MAFQLIPDFEGECRFVDDWRSPSNSWNTVVPSNGVWIDSDYTSQFELAIGPGDFWPVFLLNPLSWPLFRKDFVDTSLELQRAIHRGDVQSLPILLNAAEKHPEYRLINVTRLVPCLDVQRSCISRFDDDPTEEISAVNRAVLRREASSDAPPVFRAREFPVMLFVQDAMAEELSACRELGAELVPVELS</sequence>
<protein>
    <recommendedName>
        <fullName evidence="1">Immunity MXAN-0049 protein domain-containing protein</fullName>
    </recommendedName>
</protein>
<organism evidence="2 3">
    <name type="scientific">Haloferula helveola</name>
    <dbReference type="NCBI Taxonomy" id="490095"/>
    <lineage>
        <taxon>Bacteria</taxon>
        <taxon>Pseudomonadati</taxon>
        <taxon>Verrucomicrobiota</taxon>
        <taxon>Verrucomicrobiia</taxon>
        <taxon>Verrucomicrobiales</taxon>
        <taxon>Verrucomicrobiaceae</taxon>
        <taxon>Haloferula</taxon>
    </lineage>
</organism>
<dbReference type="Pfam" id="PF07791">
    <property type="entry name" value="Imm11"/>
    <property type="match status" value="1"/>
</dbReference>
<evidence type="ECO:0000259" key="1">
    <source>
        <dbReference type="Pfam" id="PF07791"/>
    </source>
</evidence>
<dbReference type="Proteomes" id="UP001374893">
    <property type="component" value="Chromosome"/>
</dbReference>
<name>A0ABM7RFB3_9BACT</name>
<dbReference type="InterPro" id="IPR012433">
    <property type="entry name" value="Imm11"/>
</dbReference>
<dbReference type="RefSeq" id="WP_338690076.1">
    <property type="nucleotide sequence ID" value="NZ_AP024702.1"/>
</dbReference>
<gene>
    <name evidence="2" type="ORF">HAHE_16330</name>
</gene>
<dbReference type="EMBL" id="AP024702">
    <property type="protein sequence ID" value="BCX47725.1"/>
    <property type="molecule type" value="Genomic_DNA"/>
</dbReference>
<evidence type="ECO:0000313" key="3">
    <source>
        <dbReference type="Proteomes" id="UP001374893"/>
    </source>
</evidence>
<feature type="domain" description="Immunity MXAN-0049 protein" evidence="1">
    <location>
        <begin position="98"/>
        <end position="181"/>
    </location>
</feature>
<keyword evidence="3" id="KW-1185">Reference proteome</keyword>
<proteinExistence type="predicted"/>
<accession>A0ABM7RFB3</accession>
<reference evidence="2 3" key="1">
    <citation type="submission" date="2021-06" db="EMBL/GenBank/DDBJ databases">
        <title>Complete genome of Haloferula helveola possessing various polysaccharide degrading enzymes.</title>
        <authorList>
            <person name="Takami H."/>
            <person name="Huang C."/>
            <person name="Hamasaki K."/>
        </authorList>
    </citation>
    <scope>NUCLEOTIDE SEQUENCE [LARGE SCALE GENOMIC DNA]</scope>
    <source>
        <strain evidence="2 3">CN-1</strain>
    </source>
</reference>